<dbReference type="InterPro" id="IPR050291">
    <property type="entry name" value="CDF_Transporter"/>
</dbReference>
<evidence type="ECO:0000256" key="4">
    <source>
        <dbReference type="ARBA" id="ARBA00022692"/>
    </source>
</evidence>
<evidence type="ECO:0000256" key="3">
    <source>
        <dbReference type="ARBA" id="ARBA00022448"/>
    </source>
</evidence>
<sequence>MATINKENYSASLSEERQRVASKTTWISVIINLVLTILQVGVGFFAKSQALIADGLHSLSDLVADFVVLFANKHSHQAPDEDHHYGHARYETVASLWLGVILLVVGIGMLWRAGEKLAMPSTAQSVHAAALWVACFTLVAKEGLFRYMLKEAERVKSSMLVANAWHARSDAASSLVVALGIGGNLLGYTFLDALAAAIVGFMVAHMGWKFGWEALQDLSDAAPDAEVVKAIEKSLEHTAGVRGVHELRTRKMGDMVLVDAHVLVNPTISVSEGHFIAEQARRNVLSNATVLDVLVHVDPEDDLDARKSAGLPDRQRVVATLLPHLPTNQLREEQLVLHYLDGQIEMDLFIEAKDQFTEEEVQQLTTALALLTKTTAHIRDIRIHHAVHS</sequence>
<feature type="domain" description="Cation efflux protein cytoplasmic" evidence="9">
    <location>
        <begin position="223"/>
        <end position="300"/>
    </location>
</feature>
<proteinExistence type="inferred from homology"/>
<gene>
    <name evidence="10" type="ORF">LIN78_07800</name>
</gene>
<feature type="transmembrane region" description="Helical" evidence="7">
    <location>
        <begin position="94"/>
        <end position="114"/>
    </location>
</feature>
<comment type="similarity">
    <text evidence="2">Belongs to the cation diffusion facilitator (CDF) transporter (TC 2.A.4) family.</text>
</comment>
<evidence type="ECO:0000313" key="11">
    <source>
        <dbReference type="Proteomes" id="UP001165395"/>
    </source>
</evidence>
<name>A0ABS8D612_9NEIS</name>
<keyword evidence="6 7" id="KW-0472">Membrane</keyword>
<dbReference type="SUPFAM" id="SSF160240">
    <property type="entry name" value="Cation efflux protein cytoplasmic domain-like"/>
    <property type="match status" value="1"/>
</dbReference>
<dbReference type="Pfam" id="PF16916">
    <property type="entry name" value="ZT_dimer"/>
    <property type="match status" value="1"/>
</dbReference>
<dbReference type="InterPro" id="IPR002524">
    <property type="entry name" value="Cation_efflux"/>
</dbReference>
<evidence type="ECO:0000259" key="8">
    <source>
        <dbReference type="Pfam" id="PF01545"/>
    </source>
</evidence>
<dbReference type="SUPFAM" id="SSF161111">
    <property type="entry name" value="Cation efflux protein transmembrane domain-like"/>
    <property type="match status" value="1"/>
</dbReference>
<dbReference type="InterPro" id="IPR027470">
    <property type="entry name" value="Cation_efflux_CTD"/>
</dbReference>
<dbReference type="Pfam" id="PF01545">
    <property type="entry name" value="Cation_efflux"/>
    <property type="match status" value="1"/>
</dbReference>
<dbReference type="EMBL" id="JAJBZT010000003">
    <property type="protein sequence ID" value="MCB6183448.1"/>
    <property type="molecule type" value="Genomic_DNA"/>
</dbReference>
<dbReference type="InterPro" id="IPR036837">
    <property type="entry name" value="Cation_efflux_CTD_sf"/>
</dbReference>
<dbReference type="Gene3D" id="3.30.70.1350">
    <property type="entry name" value="Cation efflux protein, cytoplasmic domain"/>
    <property type="match status" value="1"/>
</dbReference>
<reference evidence="10" key="1">
    <citation type="submission" date="2021-10" db="EMBL/GenBank/DDBJ databases">
        <title>The complete genome sequence of Leeia sp. TBRC 13508.</title>
        <authorList>
            <person name="Charoenyingcharoen P."/>
            <person name="Yukphan P."/>
        </authorList>
    </citation>
    <scope>NUCLEOTIDE SEQUENCE</scope>
    <source>
        <strain evidence="10">TBRC 13508</strain>
    </source>
</reference>
<evidence type="ECO:0000259" key="9">
    <source>
        <dbReference type="Pfam" id="PF16916"/>
    </source>
</evidence>
<dbReference type="InterPro" id="IPR027469">
    <property type="entry name" value="Cation_efflux_TMD_sf"/>
</dbReference>
<dbReference type="Proteomes" id="UP001165395">
    <property type="component" value="Unassembled WGS sequence"/>
</dbReference>
<evidence type="ECO:0000256" key="6">
    <source>
        <dbReference type="ARBA" id="ARBA00023136"/>
    </source>
</evidence>
<keyword evidence="4 7" id="KW-0812">Transmembrane</keyword>
<dbReference type="Gene3D" id="1.20.1510.10">
    <property type="entry name" value="Cation efflux protein transmembrane domain"/>
    <property type="match status" value="1"/>
</dbReference>
<keyword evidence="5 7" id="KW-1133">Transmembrane helix</keyword>
<dbReference type="RefSeq" id="WP_227180219.1">
    <property type="nucleotide sequence ID" value="NZ_JAJBZT010000003.1"/>
</dbReference>
<feature type="domain" description="Cation efflux protein transmembrane" evidence="8">
    <location>
        <begin position="26"/>
        <end position="218"/>
    </location>
</feature>
<evidence type="ECO:0000313" key="10">
    <source>
        <dbReference type="EMBL" id="MCB6183448.1"/>
    </source>
</evidence>
<dbReference type="InterPro" id="IPR058533">
    <property type="entry name" value="Cation_efflux_TM"/>
</dbReference>
<organism evidence="10 11">
    <name type="scientific">Leeia speluncae</name>
    <dbReference type="NCBI Taxonomy" id="2884804"/>
    <lineage>
        <taxon>Bacteria</taxon>
        <taxon>Pseudomonadati</taxon>
        <taxon>Pseudomonadota</taxon>
        <taxon>Betaproteobacteria</taxon>
        <taxon>Neisseriales</taxon>
        <taxon>Leeiaceae</taxon>
        <taxon>Leeia</taxon>
    </lineage>
</organism>
<comment type="caution">
    <text evidence="10">The sequence shown here is derived from an EMBL/GenBank/DDBJ whole genome shotgun (WGS) entry which is preliminary data.</text>
</comment>
<dbReference type="PANTHER" id="PTHR43840:SF15">
    <property type="entry name" value="MITOCHONDRIAL METAL TRANSPORTER 1-RELATED"/>
    <property type="match status" value="1"/>
</dbReference>
<keyword evidence="3" id="KW-0813">Transport</keyword>
<keyword evidence="11" id="KW-1185">Reference proteome</keyword>
<accession>A0ABS8D612</accession>
<evidence type="ECO:0000256" key="2">
    <source>
        <dbReference type="ARBA" id="ARBA00008114"/>
    </source>
</evidence>
<dbReference type="NCBIfam" id="TIGR01297">
    <property type="entry name" value="CDF"/>
    <property type="match status" value="1"/>
</dbReference>
<evidence type="ECO:0000256" key="7">
    <source>
        <dbReference type="SAM" id="Phobius"/>
    </source>
</evidence>
<evidence type="ECO:0000256" key="1">
    <source>
        <dbReference type="ARBA" id="ARBA00004141"/>
    </source>
</evidence>
<comment type="subcellular location">
    <subcellularLocation>
        <location evidence="1">Membrane</location>
        <topology evidence="1">Multi-pass membrane protein</topology>
    </subcellularLocation>
</comment>
<protein>
    <submittedName>
        <fullName evidence="10">Cation diffusion facilitator family transporter</fullName>
    </submittedName>
</protein>
<dbReference type="PANTHER" id="PTHR43840">
    <property type="entry name" value="MITOCHONDRIAL METAL TRANSPORTER 1-RELATED"/>
    <property type="match status" value="1"/>
</dbReference>
<feature type="transmembrane region" description="Helical" evidence="7">
    <location>
        <begin position="26"/>
        <end position="46"/>
    </location>
</feature>
<evidence type="ECO:0000256" key="5">
    <source>
        <dbReference type="ARBA" id="ARBA00022989"/>
    </source>
</evidence>
<feature type="transmembrane region" description="Helical" evidence="7">
    <location>
        <begin position="185"/>
        <end position="204"/>
    </location>
</feature>